<dbReference type="RefSeq" id="WP_091748814.1">
    <property type="nucleotide sequence ID" value="NZ_FODY01000018.1"/>
</dbReference>
<dbReference type="STRING" id="112903.SAMN04490178_11879"/>
<gene>
    <name evidence="2" type="ORF">SAMN04490178_11879</name>
</gene>
<dbReference type="InterPro" id="IPR002110">
    <property type="entry name" value="Ankyrin_rpt"/>
</dbReference>
<dbReference type="Gene3D" id="1.25.40.20">
    <property type="entry name" value="Ankyrin repeat-containing domain"/>
    <property type="match status" value="1"/>
</dbReference>
<dbReference type="SMART" id="SM00248">
    <property type="entry name" value="ANK"/>
    <property type="match status" value="3"/>
</dbReference>
<dbReference type="Pfam" id="PF12796">
    <property type="entry name" value="Ank_2"/>
    <property type="match status" value="1"/>
</dbReference>
<evidence type="ECO:0000313" key="3">
    <source>
        <dbReference type="Proteomes" id="UP000198847"/>
    </source>
</evidence>
<reference evidence="2 3" key="1">
    <citation type="submission" date="2016-10" db="EMBL/GenBank/DDBJ databases">
        <authorList>
            <person name="de Groot N.N."/>
        </authorList>
    </citation>
    <scope>NUCLEOTIDE SEQUENCE [LARGE SCALE GENOMIC DNA]</scope>
    <source>
        <strain evidence="2 3">DSM 13305</strain>
    </source>
</reference>
<accession>A0A1H8WWN2</accession>
<proteinExistence type="predicted"/>
<evidence type="ECO:0000313" key="2">
    <source>
        <dbReference type="EMBL" id="SEP32019.1"/>
    </source>
</evidence>
<name>A0A1H8WWN2_9FIRM</name>
<dbReference type="OrthoDB" id="5622506at2"/>
<dbReference type="InterPro" id="IPR036770">
    <property type="entry name" value="Ankyrin_rpt-contain_sf"/>
</dbReference>
<dbReference type="AlphaFoldDB" id="A0A1H8WWN2"/>
<dbReference type="SUPFAM" id="SSF48403">
    <property type="entry name" value="Ankyrin repeat"/>
    <property type="match status" value="1"/>
</dbReference>
<feature type="signal peptide" evidence="1">
    <location>
        <begin position="1"/>
        <end position="21"/>
    </location>
</feature>
<keyword evidence="1" id="KW-0732">Signal</keyword>
<dbReference type="Proteomes" id="UP000198847">
    <property type="component" value="Unassembled WGS sequence"/>
</dbReference>
<keyword evidence="3" id="KW-1185">Reference proteome</keyword>
<evidence type="ECO:0000256" key="1">
    <source>
        <dbReference type="SAM" id="SignalP"/>
    </source>
</evidence>
<sequence length="323" mass="35817">MKKILLFVFAILILLSGICLAATPEEARVGLAQLKISYNENAFLRVIQQKDNAALSLFLDAGMDPNYISSNNTTPLTTAAYSNNYEAVKILMEKPNIDLNWKDNKGRGAADIAELFGNTEIVKLFREKGIEPAVTREPVLSDIDKQKALSAGRTLAQQKNIAFVSNNSAKVSKGGFFSAVEASGDAYWLTPFAGIATESILSEKTFEPIKVDRLTILANSYQARVVFTFNQYNANNLGSIRLVAIQNGNNIFPYSVMYSFPQFDGSWAHMGVTAYFNAYDINPLQPVELRVVTKASKDMVFTFDQKNGADRTFYDANRIGYNF</sequence>
<dbReference type="EMBL" id="FODY01000018">
    <property type="protein sequence ID" value="SEP32019.1"/>
    <property type="molecule type" value="Genomic_DNA"/>
</dbReference>
<feature type="chain" id="PRO_5011686184" evidence="1">
    <location>
        <begin position="22"/>
        <end position="323"/>
    </location>
</feature>
<protein>
    <submittedName>
        <fullName evidence="2">Ankyrin repeat-containing protein</fullName>
    </submittedName>
</protein>
<organism evidence="2 3">
    <name type="scientific">Propionispora vibrioides</name>
    <dbReference type="NCBI Taxonomy" id="112903"/>
    <lineage>
        <taxon>Bacteria</taxon>
        <taxon>Bacillati</taxon>
        <taxon>Bacillota</taxon>
        <taxon>Negativicutes</taxon>
        <taxon>Selenomonadales</taxon>
        <taxon>Sporomusaceae</taxon>
        <taxon>Propionispora</taxon>
    </lineage>
</organism>